<evidence type="ECO:0000313" key="3">
    <source>
        <dbReference type="Proteomes" id="UP001213000"/>
    </source>
</evidence>
<keyword evidence="3" id="KW-1185">Reference proteome</keyword>
<name>A0AAD5W3L8_9AGAR</name>
<dbReference type="EMBL" id="JANIEX010000033">
    <property type="protein sequence ID" value="KAJ3575560.1"/>
    <property type="molecule type" value="Genomic_DNA"/>
</dbReference>
<protein>
    <submittedName>
        <fullName evidence="2">Uncharacterized protein</fullName>
    </submittedName>
</protein>
<evidence type="ECO:0000256" key="1">
    <source>
        <dbReference type="SAM" id="MobiDB-lite"/>
    </source>
</evidence>
<sequence length="73" mass="7754">MPFCDPGDLTSSVDGASEMLAPSPAQHGNAVWYDSPLPAPLLSSRTTLYVNKRCILSPVVGRAKRALLPTPFA</sequence>
<dbReference type="Proteomes" id="UP001213000">
    <property type="component" value="Unassembled WGS sequence"/>
</dbReference>
<proteinExistence type="predicted"/>
<feature type="region of interest" description="Disordered" evidence="1">
    <location>
        <begin position="1"/>
        <end position="20"/>
    </location>
</feature>
<evidence type="ECO:0000313" key="2">
    <source>
        <dbReference type="EMBL" id="KAJ3575560.1"/>
    </source>
</evidence>
<dbReference type="AlphaFoldDB" id="A0AAD5W3L8"/>
<organism evidence="2 3">
    <name type="scientific">Leucocoprinus birnbaumii</name>
    <dbReference type="NCBI Taxonomy" id="56174"/>
    <lineage>
        <taxon>Eukaryota</taxon>
        <taxon>Fungi</taxon>
        <taxon>Dikarya</taxon>
        <taxon>Basidiomycota</taxon>
        <taxon>Agaricomycotina</taxon>
        <taxon>Agaricomycetes</taxon>
        <taxon>Agaricomycetidae</taxon>
        <taxon>Agaricales</taxon>
        <taxon>Agaricineae</taxon>
        <taxon>Agaricaceae</taxon>
        <taxon>Leucocoprinus</taxon>
    </lineage>
</organism>
<gene>
    <name evidence="2" type="ORF">NP233_g1015</name>
</gene>
<reference evidence="2" key="1">
    <citation type="submission" date="2022-07" db="EMBL/GenBank/DDBJ databases">
        <title>Genome Sequence of Leucocoprinus birnbaumii.</title>
        <authorList>
            <person name="Buettner E."/>
        </authorList>
    </citation>
    <scope>NUCLEOTIDE SEQUENCE</scope>
    <source>
        <strain evidence="2">VT141</strain>
    </source>
</reference>
<accession>A0AAD5W3L8</accession>
<comment type="caution">
    <text evidence="2">The sequence shown here is derived from an EMBL/GenBank/DDBJ whole genome shotgun (WGS) entry which is preliminary data.</text>
</comment>